<dbReference type="Proteomes" id="UP001302374">
    <property type="component" value="Chromosome"/>
</dbReference>
<proteinExistence type="predicted"/>
<evidence type="ECO:0000313" key="1">
    <source>
        <dbReference type="EMBL" id="NJC19651.1"/>
    </source>
</evidence>
<dbReference type="AlphaFoldDB" id="A0A7X5YGX4"/>
<dbReference type="GeneID" id="86890520"/>
<dbReference type="Proteomes" id="UP000576368">
    <property type="component" value="Unassembled WGS sequence"/>
</dbReference>
<evidence type="ECO:0000313" key="3">
    <source>
        <dbReference type="Proteomes" id="UP000576368"/>
    </source>
</evidence>
<evidence type="ECO:0000313" key="2">
    <source>
        <dbReference type="EMBL" id="WOF11568.1"/>
    </source>
</evidence>
<dbReference type="InterPro" id="IPR024269">
    <property type="entry name" value="DUF3791"/>
</dbReference>
<dbReference type="RefSeq" id="WP_118301974.1">
    <property type="nucleotide sequence ID" value="NZ_BMPA01000011.1"/>
</dbReference>
<reference evidence="2 4" key="1">
    <citation type="submission" date="2019-09" db="EMBL/GenBank/DDBJ databases">
        <title>Butyricimonas paravirosa DSM 105722 (=214-4 = JCM 18677 = CCUG 65563).</title>
        <authorList>
            <person name="Le Roy T."/>
            <person name="Cani P.D."/>
        </authorList>
    </citation>
    <scope>NUCLEOTIDE SEQUENCE [LARGE SCALE GENOMIC DNA]</scope>
    <source>
        <strain evidence="2 4">DSM 105722</strain>
    </source>
</reference>
<dbReference type="EMBL" id="JAATLI010000012">
    <property type="protein sequence ID" value="NJC19651.1"/>
    <property type="molecule type" value="Genomic_DNA"/>
</dbReference>
<sequence length="74" mass="8518">MNKQLQNRVTYIIYCINAFGERYSLSAKQAFAYLQRFKGLAFLEECYEAEHQLSIYDAVNDLSVICKRNGGGLE</sequence>
<gene>
    <name evidence="2" type="ORF">F1644_04445</name>
    <name evidence="1" type="ORF">GGR15_003287</name>
</gene>
<name>A0A7X5YGX4_9BACT</name>
<evidence type="ECO:0000313" key="4">
    <source>
        <dbReference type="Proteomes" id="UP001302374"/>
    </source>
</evidence>
<dbReference type="EMBL" id="CP043839">
    <property type="protein sequence ID" value="WOF11568.1"/>
    <property type="molecule type" value="Genomic_DNA"/>
</dbReference>
<protein>
    <submittedName>
        <fullName evidence="2">DUF3791 domain-containing protein</fullName>
    </submittedName>
</protein>
<dbReference type="Pfam" id="PF12668">
    <property type="entry name" value="DUF3791"/>
    <property type="match status" value="1"/>
</dbReference>
<accession>A0A7X5YGX4</accession>
<keyword evidence="4" id="KW-1185">Reference proteome</keyword>
<organism evidence="1 3">
    <name type="scientific">Butyricimonas paravirosa</name>
    <dbReference type="NCBI Taxonomy" id="1472417"/>
    <lineage>
        <taxon>Bacteria</taxon>
        <taxon>Pseudomonadati</taxon>
        <taxon>Bacteroidota</taxon>
        <taxon>Bacteroidia</taxon>
        <taxon>Bacteroidales</taxon>
        <taxon>Odoribacteraceae</taxon>
        <taxon>Butyricimonas</taxon>
    </lineage>
</organism>
<reference evidence="1 3" key="2">
    <citation type="submission" date="2020-03" db="EMBL/GenBank/DDBJ databases">
        <title>Genomic Encyclopedia of Type Strains, Phase IV (KMG-IV): sequencing the most valuable type-strain genomes for metagenomic binning, comparative biology and taxonomic classification.</title>
        <authorList>
            <person name="Goeker M."/>
        </authorList>
    </citation>
    <scope>NUCLEOTIDE SEQUENCE [LARGE SCALE GENOMIC DNA]</scope>
    <source>
        <strain evidence="1 3">DSM 105722</strain>
    </source>
</reference>